<protein>
    <recommendedName>
        <fullName evidence="3">VCBS repeat-containing protein</fullName>
    </recommendedName>
</protein>
<comment type="caution">
    <text evidence="1">The sequence shown here is derived from an EMBL/GenBank/DDBJ whole genome shotgun (WGS) entry which is preliminary data.</text>
</comment>
<evidence type="ECO:0000313" key="2">
    <source>
        <dbReference type="Proteomes" id="UP000261023"/>
    </source>
</evidence>
<dbReference type="EMBL" id="QTJW01000015">
    <property type="protein sequence ID" value="RGD68594.1"/>
    <property type="molecule type" value="Genomic_DNA"/>
</dbReference>
<gene>
    <name evidence="1" type="ORF">DWX31_20905</name>
</gene>
<dbReference type="Proteomes" id="UP000261023">
    <property type="component" value="Unassembled WGS sequence"/>
</dbReference>
<dbReference type="InterPro" id="IPR028994">
    <property type="entry name" value="Integrin_alpha_N"/>
</dbReference>
<evidence type="ECO:0008006" key="3">
    <source>
        <dbReference type="Google" id="ProtNLM"/>
    </source>
</evidence>
<organism evidence="1 2">
    <name type="scientific">Hungatella hathewayi</name>
    <dbReference type="NCBI Taxonomy" id="154046"/>
    <lineage>
        <taxon>Bacteria</taxon>
        <taxon>Bacillati</taxon>
        <taxon>Bacillota</taxon>
        <taxon>Clostridia</taxon>
        <taxon>Lachnospirales</taxon>
        <taxon>Lachnospiraceae</taxon>
        <taxon>Hungatella</taxon>
    </lineage>
</organism>
<name>A0A3E3DH56_9FIRM</name>
<dbReference type="SUPFAM" id="SSF69318">
    <property type="entry name" value="Integrin alpha N-terminal domain"/>
    <property type="match status" value="1"/>
</dbReference>
<dbReference type="PROSITE" id="PS51257">
    <property type="entry name" value="PROKAR_LIPOPROTEIN"/>
    <property type="match status" value="1"/>
</dbReference>
<sequence>MGKIVLFLTLLSIFSCAVPIRTSDWFMGNAGAVPEYKAPQFSEYRILAVNNLLLGGYCDGRWIEWPELYPMMAETNDYKMYIDGHYQGTASGQKEMEHSAELYSGPEVHFPDFEYTSDKYHSIVAFSGEEDMEILSGSKITPENERYRQVLKEYLAGIGVKEEFRLTDVTKIDLEGDGQDEVFVQAYHDADMIENSEGVLYMRKVMEGEVRSFIIPITEPTAAADHLKIEGFFDLNGDGTKELLISTMGIGYHSYLVYEFKNNGFTRVFENGGDHRNERKK</sequence>
<accession>A0A3E3DH56</accession>
<dbReference type="RefSeq" id="WP_029466178.1">
    <property type="nucleotide sequence ID" value="NZ_QTJW01000015.1"/>
</dbReference>
<proteinExistence type="predicted"/>
<evidence type="ECO:0000313" key="1">
    <source>
        <dbReference type="EMBL" id="RGD68594.1"/>
    </source>
</evidence>
<dbReference type="AlphaFoldDB" id="A0A3E3DH56"/>
<reference evidence="1 2" key="1">
    <citation type="submission" date="2018-08" db="EMBL/GenBank/DDBJ databases">
        <title>A genome reference for cultivated species of the human gut microbiota.</title>
        <authorList>
            <person name="Zou Y."/>
            <person name="Xue W."/>
            <person name="Luo G."/>
        </authorList>
    </citation>
    <scope>NUCLEOTIDE SEQUENCE [LARGE SCALE GENOMIC DNA]</scope>
    <source>
        <strain evidence="1 2">AF19-13AC</strain>
    </source>
</reference>